<dbReference type="Proteomes" id="UP000018936">
    <property type="component" value="Unassembled WGS sequence"/>
</dbReference>
<comment type="function">
    <text evidence="3">Functions as guanine nucleotide exchange factor (GEF) for RAB11A.</text>
</comment>
<gene>
    <name evidence="5" type="ORF">L345_11971</name>
</gene>
<organism evidence="5 6">
    <name type="scientific">Ophiophagus hannah</name>
    <name type="common">King cobra</name>
    <name type="synonym">Naja hannah</name>
    <dbReference type="NCBI Taxonomy" id="8665"/>
    <lineage>
        <taxon>Eukaryota</taxon>
        <taxon>Metazoa</taxon>
        <taxon>Chordata</taxon>
        <taxon>Craniata</taxon>
        <taxon>Vertebrata</taxon>
        <taxon>Euteleostomi</taxon>
        <taxon>Lepidosauria</taxon>
        <taxon>Squamata</taxon>
        <taxon>Bifurcata</taxon>
        <taxon>Unidentata</taxon>
        <taxon>Episquamata</taxon>
        <taxon>Toxicofera</taxon>
        <taxon>Serpentes</taxon>
        <taxon>Colubroidea</taxon>
        <taxon>Elapidae</taxon>
        <taxon>Elapinae</taxon>
        <taxon>Ophiophagus</taxon>
    </lineage>
</organism>
<evidence type="ECO:0000256" key="3">
    <source>
        <dbReference type="RuleBase" id="RU369054"/>
    </source>
</evidence>
<name>V8NKS2_OPHHA</name>
<comment type="caution">
    <text evidence="5">The sequence shown here is derived from an EMBL/GenBank/DDBJ whole genome shotgun (WGS) entry which is preliminary data.</text>
</comment>
<comment type="similarity">
    <text evidence="1 3">Belongs to the SH3BP5 family.</text>
</comment>
<feature type="non-terminal residue" evidence="5">
    <location>
        <position position="1"/>
    </location>
</feature>
<reference evidence="5 6" key="1">
    <citation type="journal article" date="2013" name="Proc. Natl. Acad. Sci. U.S.A.">
        <title>The king cobra genome reveals dynamic gene evolution and adaptation in the snake venom system.</title>
        <authorList>
            <person name="Vonk F.J."/>
            <person name="Casewell N.R."/>
            <person name="Henkel C.V."/>
            <person name="Heimberg A.M."/>
            <person name="Jansen H.J."/>
            <person name="McCleary R.J."/>
            <person name="Kerkkamp H.M."/>
            <person name="Vos R.A."/>
            <person name="Guerreiro I."/>
            <person name="Calvete J.J."/>
            <person name="Wuster W."/>
            <person name="Woods A.E."/>
            <person name="Logan J.M."/>
            <person name="Harrison R.A."/>
            <person name="Castoe T.A."/>
            <person name="de Koning A.P."/>
            <person name="Pollock D.D."/>
            <person name="Yandell M."/>
            <person name="Calderon D."/>
            <person name="Renjifo C."/>
            <person name="Currier R.B."/>
            <person name="Salgado D."/>
            <person name="Pla D."/>
            <person name="Sanz L."/>
            <person name="Hyder A.S."/>
            <person name="Ribeiro J.M."/>
            <person name="Arntzen J.W."/>
            <person name="van den Thillart G.E."/>
            <person name="Boetzer M."/>
            <person name="Pirovano W."/>
            <person name="Dirks R.P."/>
            <person name="Spaink H.P."/>
            <person name="Duboule D."/>
            <person name="McGlinn E."/>
            <person name="Kini R.M."/>
            <person name="Richardson M.K."/>
        </authorList>
    </citation>
    <scope>NUCLEOTIDE SEQUENCE</scope>
    <source>
        <tissue evidence="5">Blood</tissue>
    </source>
</reference>
<evidence type="ECO:0000256" key="2">
    <source>
        <dbReference type="ARBA" id="ARBA00023054"/>
    </source>
</evidence>
<dbReference type="GO" id="GO:0017124">
    <property type="term" value="F:SH3 domain binding"/>
    <property type="evidence" value="ECO:0007669"/>
    <property type="project" value="UniProtKB-UniRule"/>
</dbReference>
<comment type="subcellular location">
    <subcellularLocation>
        <location evidence="3">Cytoplasm</location>
    </subcellularLocation>
    <text evidence="3">Colocalizes with RAB11A on cytoplasmic vesicle membranes.</text>
</comment>
<feature type="compositionally biased region" description="Basic and acidic residues" evidence="4">
    <location>
        <begin position="1"/>
        <end position="10"/>
    </location>
</feature>
<dbReference type="Pfam" id="PF05276">
    <property type="entry name" value="SH3BP5"/>
    <property type="match status" value="1"/>
</dbReference>
<dbReference type="PANTHER" id="PTHR19423:SF1">
    <property type="entry name" value="SH3 DOMAIN-BINDING PROTEIN 5"/>
    <property type="match status" value="1"/>
</dbReference>
<dbReference type="AlphaFoldDB" id="V8NKS2"/>
<proteinExistence type="inferred from homology"/>
<keyword evidence="3" id="KW-0344">Guanine-nucleotide releasing factor</keyword>
<keyword evidence="6" id="KW-1185">Reference proteome</keyword>
<evidence type="ECO:0000256" key="1">
    <source>
        <dbReference type="ARBA" id="ARBA00007796"/>
    </source>
</evidence>
<dbReference type="EMBL" id="AZIM01003348">
    <property type="protein sequence ID" value="ETE62273.1"/>
    <property type="molecule type" value="Genomic_DNA"/>
</dbReference>
<comment type="domain">
    <text evidence="3">The N-terminal half of the protein mediates interaction with RAB11A and functions as guanine nucleotide exchange factor. Four long alpha-helices (interrupted by a central kink) assemble into coiled coils, giving rise to a 'V' shape.</text>
</comment>
<dbReference type="InterPro" id="IPR007940">
    <property type="entry name" value="SH3BP5"/>
</dbReference>
<dbReference type="GO" id="GO:0035556">
    <property type="term" value="P:intracellular signal transduction"/>
    <property type="evidence" value="ECO:0007669"/>
    <property type="project" value="UniProtKB-UniRule"/>
</dbReference>
<feature type="region of interest" description="Disordered" evidence="4">
    <location>
        <begin position="1"/>
        <end position="49"/>
    </location>
</feature>
<dbReference type="GO" id="GO:0005737">
    <property type="term" value="C:cytoplasm"/>
    <property type="evidence" value="ECO:0007669"/>
    <property type="project" value="UniProtKB-SubCell"/>
</dbReference>
<comment type="subunit">
    <text evidence="3">Interacts with GDP-bound and nucleotide-free forms of RAB11A.</text>
</comment>
<protein>
    <recommendedName>
        <fullName evidence="3">SH3 domain-binding protein 5</fullName>
        <shortName evidence="3">SH3BP-5</shortName>
    </recommendedName>
</protein>
<keyword evidence="3" id="KW-0963">Cytoplasm</keyword>
<evidence type="ECO:0000313" key="5">
    <source>
        <dbReference type="EMBL" id="ETE62273.1"/>
    </source>
</evidence>
<accession>V8NKS2</accession>
<evidence type="ECO:0000313" key="6">
    <source>
        <dbReference type="Proteomes" id="UP000018936"/>
    </source>
</evidence>
<keyword evidence="2 3" id="KW-0175">Coiled coil</keyword>
<feature type="compositionally biased region" description="Basic and acidic residues" evidence="4">
    <location>
        <begin position="24"/>
        <end position="33"/>
    </location>
</feature>
<dbReference type="GO" id="GO:0004860">
    <property type="term" value="F:protein kinase inhibitor activity"/>
    <property type="evidence" value="ECO:0007669"/>
    <property type="project" value="TreeGrafter"/>
</dbReference>
<dbReference type="GO" id="GO:0005085">
    <property type="term" value="F:guanyl-nucleotide exchange factor activity"/>
    <property type="evidence" value="ECO:0007669"/>
    <property type="project" value="UniProtKB-UniRule"/>
</dbReference>
<dbReference type="PANTHER" id="PTHR19423">
    <property type="entry name" value="SH3 DOMAIN-BINDING PROTEIN 5"/>
    <property type="match status" value="1"/>
</dbReference>
<feature type="compositionally biased region" description="Basic and acidic residues" evidence="4">
    <location>
        <begin position="40"/>
        <end position="49"/>
    </location>
</feature>
<sequence length="108" mass="12423">MDSGSKRSAAEEGSPLQPQEEEVDPRIQGELEKLNQSTDDINRREMELENRGHDIRATVRKTRFVDCGIETRKENPAPQNKLIVPKETVSPERIWWARETHGESEETP</sequence>
<dbReference type="OrthoDB" id="446789at2759"/>
<evidence type="ECO:0000256" key="4">
    <source>
        <dbReference type="SAM" id="MobiDB-lite"/>
    </source>
</evidence>